<dbReference type="FunFam" id="3.30.200.20:FF:000042">
    <property type="entry name" value="Aurora kinase A"/>
    <property type="match status" value="1"/>
</dbReference>
<dbReference type="SUPFAM" id="SSF56112">
    <property type="entry name" value="Protein kinase-like (PK-like)"/>
    <property type="match status" value="1"/>
</dbReference>
<dbReference type="STRING" id="765915.A0A1Y2HW51"/>
<dbReference type="PROSITE" id="PS50011">
    <property type="entry name" value="PROTEIN_KINASE_DOM"/>
    <property type="match status" value="1"/>
</dbReference>
<dbReference type="SMART" id="SM00220">
    <property type="entry name" value="S_TKc"/>
    <property type="match status" value="1"/>
</dbReference>
<feature type="binding site" evidence="3">
    <location>
        <position position="39"/>
    </location>
    <ligand>
        <name>ATP</name>
        <dbReference type="ChEBI" id="CHEBI:30616"/>
    </ligand>
</feature>
<keyword evidence="1 3" id="KW-0547">Nucleotide-binding</keyword>
<evidence type="ECO:0000256" key="4">
    <source>
        <dbReference type="RuleBase" id="RU000304"/>
    </source>
</evidence>
<dbReference type="InterPro" id="IPR008271">
    <property type="entry name" value="Ser/Thr_kinase_AS"/>
</dbReference>
<dbReference type="CDD" id="cd05117">
    <property type="entry name" value="STKc_CAMK"/>
    <property type="match status" value="1"/>
</dbReference>
<organism evidence="7 8">
    <name type="scientific">Catenaria anguillulae PL171</name>
    <dbReference type="NCBI Taxonomy" id="765915"/>
    <lineage>
        <taxon>Eukaryota</taxon>
        <taxon>Fungi</taxon>
        <taxon>Fungi incertae sedis</taxon>
        <taxon>Blastocladiomycota</taxon>
        <taxon>Blastocladiomycetes</taxon>
        <taxon>Blastocladiales</taxon>
        <taxon>Catenariaceae</taxon>
        <taxon>Catenaria</taxon>
    </lineage>
</organism>
<gene>
    <name evidence="7" type="ORF">BCR44DRAFT_117538</name>
</gene>
<dbReference type="FunFam" id="1.10.510.10:FF:000571">
    <property type="entry name" value="Maternal embryonic leucine zipper kinase"/>
    <property type="match status" value="1"/>
</dbReference>
<protein>
    <submittedName>
        <fullName evidence="7">CAMK/CAMK1 protein kinase</fullName>
    </submittedName>
</protein>
<keyword evidence="7" id="KW-0418">Kinase</keyword>
<keyword evidence="2 3" id="KW-0067">ATP-binding</keyword>
<dbReference type="PROSITE" id="PS00108">
    <property type="entry name" value="PROTEIN_KINASE_ST"/>
    <property type="match status" value="1"/>
</dbReference>
<sequence length="346" mass="38719">MSSIPLLSEYKVGKVLGEGTYAKVKEAFHIHTGEPFACKIFNKKLMAGREHMVLNEINILKTVSQGHPNLIGLVDYFESANNLYVIMEIAKGGELFYRICNKGHYYEHDAAQIVRTICDAVAYLHDKGIVHRDLKPENLLFRTEDEDSDLLIADFGLARCLESDSYPLLTTMCGTPGFMSPELLERRGYSKPVDMWAIGVITYFLLSGYTPFDRNTTVEEIQAIINADYAFEPAEYWTHVSETAKNFVRGCLKLRPEERLTAREALAHPWLANVPLKGSQQNLVAANSANNLLPNIRENSRSATDKLRKAVRTMQAASHFAKLSGQDPTALPQVPMPVDEPMPSGL</sequence>
<dbReference type="PANTHER" id="PTHR24347">
    <property type="entry name" value="SERINE/THREONINE-PROTEIN KINASE"/>
    <property type="match status" value="1"/>
</dbReference>
<accession>A0A1Y2HW51</accession>
<proteinExistence type="inferred from homology"/>
<dbReference type="AlphaFoldDB" id="A0A1Y2HW51"/>
<dbReference type="Proteomes" id="UP000193411">
    <property type="component" value="Unassembled WGS sequence"/>
</dbReference>
<comment type="caution">
    <text evidence="7">The sequence shown here is derived from an EMBL/GenBank/DDBJ whole genome shotgun (WGS) entry which is preliminary data.</text>
</comment>
<dbReference type="OrthoDB" id="40902at2759"/>
<dbReference type="GO" id="GO:0005524">
    <property type="term" value="F:ATP binding"/>
    <property type="evidence" value="ECO:0007669"/>
    <property type="project" value="UniProtKB-UniRule"/>
</dbReference>
<comment type="similarity">
    <text evidence="4">Belongs to the protein kinase superfamily.</text>
</comment>
<dbReference type="Gene3D" id="1.10.510.10">
    <property type="entry name" value="Transferase(Phosphotransferase) domain 1"/>
    <property type="match status" value="1"/>
</dbReference>
<feature type="domain" description="Protein kinase" evidence="6">
    <location>
        <begin position="10"/>
        <end position="271"/>
    </location>
</feature>
<evidence type="ECO:0000256" key="3">
    <source>
        <dbReference type="PROSITE-ProRule" id="PRU10141"/>
    </source>
</evidence>
<dbReference type="InterPro" id="IPR000719">
    <property type="entry name" value="Prot_kinase_dom"/>
</dbReference>
<keyword evidence="4" id="KW-0723">Serine/threonine-protein kinase</keyword>
<evidence type="ECO:0000313" key="8">
    <source>
        <dbReference type="Proteomes" id="UP000193411"/>
    </source>
</evidence>
<keyword evidence="7" id="KW-0808">Transferase</keyword>
<reference evidence="7 8" key="1">
    <citation type="submission" date="2016-07" db="EMBL/GenBank/DDBJ databases">
        <title>Pervasive Adenine N6-methylation of Active Genes in Fungi.</title>
        <authorList>
            <consortium name="DOE Joint Genome Institute"/>
            <person name="Mondo S.J."/>
            <person name="Dannebaum R.O."/>
            <person name="Kuo R.C."/>
            <person name="Labutti K."/>
            <person name="Haridas S."/>
            <person name="Kuo A."/>
            <person name="Salamov A."/>
            <person name="Ahrendt S.R."/>
            <person name="Lipzen A."/>
            <person name="Sullivan W."/>
            <person name="Andreopoulos W.B."/>
            <person name="Clum A."/>
            <person name="Lindquist E."/>
            <person name="Daum C."/>
            <person name="Ramamoorthy G.K."/>
            <person name="Gryganskyi A."/>
            <person name="Culley D."/>
            <person name="Magnuson J.K."/>
            <person name="James T.Y."/>
            <person name="O'Malley M.A."/>
            <person name="Stajich J.E."/>
            <person name="Spatafora J.W."/>
            <person name="Visel A."/>
            <person name="Grigoriev I.V."/>
        </authorList>
    </citation>
    <scope>NUCLEOTIDE SEQUENCE [LARGE SCALE GENOMIC DNA]</scope>
    <source>
        <strain evidence="7 8">PL171</strain>
    </source>
</reference>
<dbReference type="InterPro" id="IPR017441">
    <property type="entry name" value="Protein_kinase_ATP_BS"/>
</dbReference>
<name>A0A1Y2HW51_9FUNG</name>
<evidence type="ECO:0000256" key="2">
    <source>
        <dbReference type="ARBA" id="ARBA00022840"/>
    </source>
</evidence>
<dbReference type="InterPro" id="IPR011009">
    <property type="entry name" value="Kinase-like_dom_sf"/>
</dbReference>
<evidence type="ECO:0000256" key="5">
    <source>
        <dbReference type="SAM" id="MobiDB-lite"/>
    </source>
</evidence>
<dbReference type="Pfam" id="PF00069">
    <property type="entry name" value="Pkinase"/>
    <property type="match status" value="1"/>
</dbReference>
<dbReference type="GO" id="GO:0004674">
    <property type="term" value="F:protein serine/threonine kinase activity"/>
    <property type="evidence" value="ECO:0007669"/>
    <property type="project" value="UniProtKB-KW"/>
</dbReference>
<feature type="region of interest" description="Disordered" evidence="5">
    <location>
        <begin position="325"/>
        <end position="346"/>
    </location>
</feature>
<evidence type="ECO:0000256" key="1">
    <source>
        <dbReference type="ARBA" id="ARBA00022741"/>
    </source>
</evidence>
<evidence type="ECO:0000259" key="6">
    <source>
        <dbReference type="PROSITE" id="PS50011"/>
    </source>
</evidence>
<evidence type="ECO:0000313" key="7">
    <source>
        <dbReference type="EMBL" id="ORZ38739.1"/>
    </source>
</evidence>
<dbReference type="EMBL" id="MCFL01000007">
    <property type="protein sequence ID" value="ORZ38739.1"/>
    <property type="molecule type" value="Genomic_DNA"/>
</dbReference>
<keyword evidence="8" id="KW-1185">Reference proteome</keyword>
<dbReference type="PROSITE" id="PS00107">
    <property type="entry name" value="PROTEIN_KINASE_ATP"/>
    <property type="match status" value="1"/>
</dbReference>